<dbReference type="PANTHER" id="PTHR43694:SF1">
    <property type="entry name" value="RIBONUCLEASE J"/>
    <property type="match status" value="1"/>
</dbReference>
<feature type="binding site" evidence="12">
    <location>
        <position position="77"/>
    </location>
    <ligand>
        <name>Zn(2+)</name>
        <dbReference type="ChEBI" id="CHEBI:29105"/>
        <label>1</label>
        <note>catalytic</note>
    </ligand>
</feature>
<dbReference type="STRING" id="1318466.BN85404440"/>
<evidence type="ECO:0000256" key="8">
    <source>
        <dbReference type="ARBA" id="ARBA00022884"/>
    </source>
</evidence>
<keyword evidence="6 12" id="KW-0862">Zinc</keyword>
<dbReference type="InterPro" id="IPR042173">
    <property type="entry name" value="RNase_J_2"/>
</dbReference>
<evidence type="ECO:0000256" key="2">
    <source>
        <dbReference type="ARBA" id="ARBA00022722"/>
    </source>
</evidence>
<feature type="binding site" evidence="12">
    <location>
        <position position="168"/>
    </location>
    <ligand>
        <name>Zn(2+)</name>
        <dbReference type="ChEBI" id="CHEBI:29105"/>
        <label>1</label>
        <note>catalytic</note>
    </ligand>
</feature>
<feature type="binding site" evidence="11">
    <location>
        <begin position="236"/>
        <end position="238"/>
    </location>
    <ligand>
        <name>substrate</name>
    </ligand>
</feature>
<feature type="binding site" evidence="12">
    <location>
        <position position="52"/>
    </location>
    <ligand>
        <name>Ca(2+)</name>
        <dbReference type="ChEBI" id="CHEBI:29108"/>
    </ligand>
</feature>
<sequence>MAKNVLLKQGEIGIFALGGLGEVGKNTYVYEIDDQIFIVDAGILFPDDHLLGIDYVIPDYQYLIENEERIVGLFITHGHEDHIGGIPYLLKKVKIPKIYASGIAIDLIEYKLLEHKDIKPPKIESYKSYYNYQFNGTEISFIRLNHSIPDMFGIVFKTKQGTLFHTGDFKIDFTPVGKPAEYEKLAKIGSEGVLCLLSDSTNAEQDVLIQSESKVGRSINELFTRIEGRIIIATFASNLYRIQQIIEAAILTNRKVAVFGRSMERALEAGQQSGYIKAPKGTIIDANEINKYKASEITLLCTGSQGEPLAALSRIANGSHRQIKAIKGDTVIFSSSPIPGNQEGVNKTINLLFRSDVNVITHGPLADTHTSGHGSQNDLKLMLSFIKPKFFIPMHGEHRMLKQHSRLAIECGVKPNNILIMDNGDVAAVTKDSLRNAGRVTAGDVYIDGSGIGDIGSSVLKERRALSEEGLFSVILSLDSKKKKILNAPTVISRGFIYMKGNEQLIQTLSSDVKKHLDIQLKKKEFNETQLKQNIIDFLAPKIYELTLRRPMIIPILMDIAK</sequence>
<comment type="subcellular location">
    <subcellularLocation>
        <location evidence="9">Cytoplasm</location>
    </subcellularLocation>
</comment>
<dbReference type="Pfam" id="PF07521">
    <property type="entry name" value="RMMBL"/>
    <property type="match status" value="1"/>
</dbReference>
<feature type="binding site" evidence="12">
    <location>
        <position position="448"/>
    </location>
    <ligand>
        <name>Ca(2+)</name>
        <dbReference type="ChEBI" id="CHEBI:29108"/>
    </ligand>
</feature>
<dbReference type="GO" id="GO:0005737">
    <property type="term" value="C:cytoplasm"/>
    <property type="evidence" value="ECO:0007669"/>
    <property type="project" value="UniProtKB-SubCell"/>
</dbReference>
<dbReference type="Pfam" id="PF22505">
    <property type="entry name" value="RNase_J_b_CASP"/>
    <property type="match status" value="1"/>
</dbReference>
<keyword evidence="1 9" id="KW-0963">Cytoplasm</keyword>
<keyword evidence="3 12" id="KW-0479">Metal-binding</keyword>
<feature type="binding site" evidence="12">
    <location>
        <position position="146"/>
    </location>
    <ligand>
        <name>Zn(2+)</name>
        <dbReference type="ChEBI" id="CHEBI:29105"/>
        <label>1</label>
        <note>catalytic</note>
    </ligand>
</feature>
<keyword evidence="5 9" id="KW-0378">Hydrolase</keyword>
<evidence type="ECO:0000313" key="14">
    <source>
        <dbReference type="EMBL" id="CCV64021.1"/>
    </source>
</evidence>
<dbReference type="Pfam" id="PF00753">
    <property type="entry name" value="Lactamase_B"/>
    <property type="match status" value="1"/>
</dbReference>
<keyword evidence="12" id="KW-0106">Calcium</keyword>
<feature type="binding site" evidence="12">
    <location>
        <position position="395"/>
    </location>
    <ligand>
        <name>Zn(2+)</name>
        <dbReference type="ChEBI" id="CHEBI:29105"/>
        <label>1</label>
        <note>catalytic</note>
    </ligand>
</feature>
<evidence type="ECO:0000256" key="10">
    <source>
        <dbReference type="PIRSR" id="PIRSR004803-1"/>
    </source>
</evidence>
<dbReference type="GO" id="GO:0003723">
    <property type="term" value="F:RNA binding"/>
    <property type="evidence" value="ECO:0007669"/>
    <property type="project" value="UniProtKB-UniRule"/>
</dbReference>
<dbReference type="GO" id="GO:0004534">
    <property type="term" value="F:5'-3' RNA exonuclease activity"/>
    <property type="evidence" value="ECO:0007669"/>
    <property type="project" value="UniProtKB-UniRule"/>
</dbReference>
<dbReference type="CDD" id="cd07714">
    <property type="entry name" value="RNaseJ_MBL-fold"/>
    <property type="match status" value="1"/>
</dbReference>
<gene>
    <name evidence="9" type="primary">rnj</name>
    <name evidence="14" type="ORF">BN85404440</name>
</gene>
<dbReference type="HOGENOM" id="CLU_008727_3_1_14"/>
<dbReference type="NCBIfam" id="TIGR00649">
    <property type="entry name" value="MG423"/>
    <property type="match status" value="1"/>
</dbReference>
<keyword evidence="2 9" id="KW-0540">Nuclease</keyword>
<keyword evidence="7 9" id="KW-0269">Exonuclease</keyword>
<dbReference type="GO" id="GO:0004521">
    <property type="term" value="F:RNA endonuclease activity"/>
    <property type="evidence" value="ECO:0007669"/>
    <property type="project" value="UniProtKB-UniRule"/>
</dbReference>
<comment type="similarity">
    <text evidence="9">Belongs to the metallo-beta-lactamase superfamily. RNA-metabolizing metallo-beta-lactamase-like family. Bacterial RNase J subfamily.</text>
</comment>
<feature type="binding site" evidence="12">
    <location>
        <position position="81"/>
    </location>
    <ligand>
        <name>Zn(2+)</name>
        <dbReference type="ChEBI" id="CHEBI:29105"/>
        <label>1</label>
        <note>catalytic</note>
    </ligand>
</feature>
<comment type="subunit">
    <text evidence="9">Homodimer, may be a subunit of the RNA degradosome.</text>
</comment>
<dbReference type="PANTHER" id="PTHR43694">
    <property type="entry name" value="RIBONUCLEASE J"/>
    <property type="match status" value="1"/>
</dbReference>
<dbReference type="Gene3D" id="3.40.50.10710">
    <property type="entry name" value="Metallo-hydrolase/oxidoreductase"/>
    <property type="match status" value="1"/>
</dbReference>
<keyword evidence="8 9" id="KW-0694">RNA-binding</keyword>
<feature type="active site" description="Proton donor" evidence="10">
    <location>
        <position position="199"/>
    </location>
</feature>
<accession>U4KRB7</accession>
<dbReference type="InterPro" id="IPR011108">
    <property type="entry name" value="RMMBL"/>
</dbReference>
<feature type="domain" description="Metallo-beta-lactamase" evidence="13">
    <location>
        <begin position="24"/>
        <end position="219"/>
    </location>
</feature>
<evidence type="ECO:0000256" key="7">
    <source>
        <dbReference type="ARBA" id="ARBA00022839"/>
    </source>
</evidence>
<dbReference type="PROSITE" id="PS01292">
    <property type="entry name" value="UPF0036"/>
    <property type="match status" value="1"/>
</dbReference>
<dbReference type="InterPro" id="IPR055132">
    <property type="entry name" value="RNase_J_b_CASP"/>
</dbReference>
<feature type="binding site" evidence="9 11">
    <location>
        <begin position="369"/>
        <end position="373"/>
    </location>
    <ligand>
        <name>substrate</name>
    </ligand>
</feature>
<evidence type="ECO:0000256" key="6">
    <source>
        <dbReference type="ARBA" id="ARBA00022833"/>
    </source>
</evidence>
<dbReference type="Proteomes" id="UP000032740">
    <property type="component" value="Chromosome"/>
</dbReference>
<keyword evidence="9" id="KW-0698">rRNA processing</keyword>
<evidence type="ECO:0000256" key="5">
    <source>
        <dbReference type="ARBA" id="ARBA00022801"/>
    </source>
</evidence>
<dbReference type="HAMAP" id="MF_01491">
    <property type="entry name" value="RNase_J_bact"/>
    <property type="match status" value="1"/>
</dbReference>
<dbReference type="InterPro" id="IPR041636">
    <property type="entry name" value="RNase_J_C"/>
</dbReference>
<dbReference type="Pfam" id="PF17770">
    <property type="entry name" value="RNase_J_C"/>
    <property type="match status" value="1"/>
</dbReference>
<keyword evidence="4 9" id="KW-0255">Endonuclease</keyword>
<dbReference type="SMART" id="SM00849">
    <property type="entry name" value="Lactamase_B"/>
    <property type="match status" value="1"/>
</dbReference>
<proteinExistence type="inferred from homology"/>
<dbReference type="InterPro" id="IPR004613">
    <property type="entry name" value="RNase_J"/>
</dbReference>
<evidence type="ECO:0000256" key="12">
    <source>
        <dbReference type="PIRSR" id="PIRSR004803-3"/>
    </source>
</evidence>
<evidence type="ECO:0000256" key="4">
    <source>
        <dbReference type="ARBA" id="ARBA00022759"/>
    </source>
</evidence>
<dbReference type="GO" id="GO:0008270">
    <property type="term" value="F:zinc ion binding"/>
    <property type="evidence" value="ECO:0007669"/>
    <property type="project" value="InterPro"/>
</dbReference>
<evidence type="ECO:0000256" key="9">
    <source>
        <dbReference type="HAMAP-Rule" id="MF_01491"/>
    </source>
</evidence>
<comment type="function">
    <text evidence="9">An RNase that has 5'-3' exonuclease and possibly endonuclease activity. Involved in maturation of rRNA and in some organisms also mRNA maturation and/or decay.</text>
</comment>
<dbReference type="AlphaFoldDB" id="U4KRB7"/>
<name>U4KRB7_ALTPJ</name>
<feature type="binding site" evidence="12">
    <location>
        <position position="54"/>
    </location>
    <ligand>
        <name>Ca(2+)</name>
        <dbReference type="ChEBI" id="CHEBI:29108"/>
    </ligand>
</feature>
<dbReference type="EC" id="3.1.-.-" evidence="9"/>
<dbReference type="EMBL" id="FO681347">
    <property type="protein sequence ID" value="CCV64021.1"/>
    <property type="molecule type" value="Genomic_DNA"/>
</dbReference>
<evidence type="ECO:0000259" key="13">
    <source>
        <dbReference type="SMART" id="SM00849"/>
    </source>
</evidence>
<dbReference type="Gene3D" id="3.10.20.580">
    <property type="match status" value="1"/>
</dbReference>
<evidence type="ECO:0000256" key="11">
    <source>
        <dbReference type="PIRSR" id="PIRSR004803-2"/>
    </source>
</evidence>
<protein>
    <recommendedName>
        <fullName evidence="9">Ribonuclease J</fullName>
        <shortName evidence="9">RNase J</shortName>
        <ecNumber evidence="9">3.1.-.-</ecNumber>
    </recommendedName>
</protein>
<dbReference type="InterPro" id="IPR036866">
    <property type="entry name" value="RibonucZ/Hydroxyglut_hydro"/>
</dbReference>
<dbReference type="KEGG" id="apal:BN85404440"/>
<comment type="cofactor">
    <cofactor evidence="12">
        <name>Zn(2+)</name>
        <dbReference type="ChEBI" id="CHEBI:29105"/>
    </cofactor>
    <text evidence="12">Binds 2 Zn(2+) ions per subunit. It is not clear if Zn(2+) or Mg(2+) is physiologically important.</text>
</comment>
<keyword evidence="15" id="KW-1185">Reference proteome</keyword>
<feature type="binding site" evidence="12">
    <location>
        <position position="82"/>
    </location>
    <ligand>
        <name>Zn(2+)</name>
        <dbReference type="ChEBI" id="CHEBI:29105"/>
        <label>1</label>
        <note>catalytic</note>
    </ligand>
</feature>
<evidence type="ECO:0000256" key="3">
    <source>
        <dbReference type="ARBA" id="ARBA00022723"/>
    </source>
</evidence>
<evidence type="ECO:0000313" key="15">
    <source>
        <dbReference type="Proteomes" id="UP000032740"/>
    </source>
</evidence>
<feature type="active site" description="Proton acceptor" evidence="10">
    <location>
        <position position="373"/>
    </location>
</feature>
<reference evidence="14 15" key="1">
    <citation type="journal article" date="2013" name="J. Mol. Microbiol. Biotechnol.">
        <title>Analysis of the Complete Genomes of Acholeplasma brassicae , A. palmae and A. laidlawii and Their Comparison to the Obligate Parasites from ' Candidatus Phytoplasma'.</title>
        <authorList>
            <person name="Kube M."/>
            <person name="Siewert C."/>
            <person name="Migdoll A.M."/>
            <person name="Duduk B."/>
            <person name="Holz S."/>
            <person name="Rabus R."/>
            <person name="Seemuller E."/>
            <person name="Mitrovic J."/>
            <person name="Muller I."/>
            <person name="Buttner C."/>
            <person name="Reinhardt R."/>
        </authorList>
    </citation>
    <scope>NUCLEOTIDE SEQUENCE [LARGE SCALE GENOMIC DNA]</scope>
    <source>
        <strain evidence="14 15">J233</strain>
    </source>
</reference>
<dbReference type="InterPro" id="IPR001587">
    <property type="entry name" value="RNase_J_CS"/>
</dbReference>
<dbReference type="GO" id="GO:0006364">
    <property type="term" value="P:rRNA processing"/>
    <property type="evidence" value="ECO:0007669"/>
    <property type="project" value="UniProtKB-UniRule"/>
</dbReference>
<dbReference type="SUPFAM" id="SSF56281">
    <property type="entry name" value="Metallo-hydrolase/oxidoreductase"/>
    <property type="match status" value="1"/>
</dbReference>
<dbReference type="Gene3D" id="3.60.15.10">
    <property type="entry name" value="Ribonuclease Z/Hydroxyacylglutathione hydrolase-like"/>
    <property type="match status" value="1"/>
</dbReference>
<feature type="binding site" evidence="12">
    <location>
        <position position="79"/>
    </location>
    <ligand>
        <name>Zn(2+)</name>
        <dbReference type="ChEBI" id="CHEBI:29105"/>
        <label>2</label>
        <note>catalytic</note>
    </ligand>
</feature>
<dbReference type="PIRSF" id="PIRSF004803">
    <property type="entry name" value="RnjA"/>
    <property type="match status" value="1"/>
</dbReference>
<evidence type="ECO:0000256" key="1">
    <source>
        <dbReference type="ARBA" id="ARBA00022490"/>
    </source>
</evidence>
<dbReference type="InterPro" id="IPR030854">
    <property type="entry name" value="RNase_J_bac"/>
</dbReference>
<dbReference type="InterPro" id="IPR001279">
    <property type="entry name" value="Metallo-B-lactamas"/>
</dbReference>
<organism evidence="14 15">
    <name type="scientific">Alteracholeplasma palmae (strain ATCC 49389 / J233)</name>
    <name type="common">Acholeplasma palmae</name>
    <dbReference type="NCBI Taxonomy" id="1318466"/>
    <lineage>
        <taxon>Bacteria</taxon>
        <taxon>Bacillati</taxon>
        <taxon>Mycoplasmatota</taxon>
        <taxon>Mollicutes</taxon>
        <taxon>Acholeplasmatales</taxon>
        <taxon>Acholeplasmataceae</taxon>
        <taxon>Acholeplasma</taxon>
    </lineage>
</organism>
<comment type="cofactor">
    <cofactor evidence="12">
        <name>Ca(2+)</name>
        <dbReference type="ChEBI" id="CHEBI:29108"/>
    </cofactor>
    <text evidence="12">Binds 1 Ca(2+) cation per subunit. Seen in 1 crystal structure, it is not clear if it is physiologically important.</text>
</comment>